<proteinExistence type="inferred from homology"/>
<keyword evidence="7" id="KW-1185">Reference proteome</keyword>
<comment type="similarity">
    <text evidence="1">Belongs to the LysR transcriptional regulatory family.</text>
</comment>
<keyword evidence="3" id="KW-0238">DNA-binding</keyword>
<evidence type="ECO:0000256" key="4">
    <source>
        <dbReference type="ARBA" id="ARBA00023163"/>
    </source>
</evidence>
<feature type="domain" description="HTH lysR-type" evidence="5">
    <location>
        <begin position="1"/>
        <end position="43"/>
    </location>
</feature>
<dbReference type="Pfam" id="PF00126">
    <property type="entry name" value="HTH_1"/>
    <property type="match status" value="1"/>
</dbReference>
<dbReference type="Gene3D" id="1.10.10.10">
    <property type="entry name" value="Winged helix-like DNA-binding domain superfamily/Winged helix DNA-binding domain"/>
    <property type="match status" value="1"/>
</dbReference>
<dbReference type="InterPro" id="IPR036390">
    <property type="entry name" value="WH_DNA-bd_sf"/>
</dbReference>
<dbReference type="EMBL" id="JBHMEA010000007">
    <property type="protein sequence ID" value="MFB9230603.1"/>
    <property type="molecule type" value="Genomic_DNA"/>
</dbReference>
<dbReference type="RefSeq" id="WP_213887506.1">
    <property type="nucleotide sequence ID" value="NZ_JAGFNU010000001.1"/>
</dbReference>
<gene>
    <name evidence="6" type="ORF">ACFFUT_02235</name>
</gene>
<keyword evidence="2" id="KW-0805">Transcription regulation</keyword>
<protein>
    <submittedName>
        <fullName evidence="6">LysR family transcriptional regulator</fullName>
    </submittedName>
</protein>
<evidence type="ECO:0000256" key="1">
    <source>
        <dbReference type="ARBA" id="ARBA00009437"/>
    </source>
</evidence>
<name>A0ABV5JCX2_9RHOB</name>
<evidence type="ECO:0000256" key="2">
    <source>
        <dbReference type="ARBA" id="ARBA00023015"/>
    </source>
</evidence>
<keyword evidence="4" id="KW-0804">Transcription</keyword>
<evidence type="ECO:0000259" key="5">
    <source>
        <dbReference type="PROSITE" id="PS50931"/>
    </source>
</evidence>
<dbReference type="SUPFAM" id="SSF46785">
    <property type="entry name" value="Winged helix' DNA-binding domain"/>
    <property type="match status" value="1"/>
</dbReference>
<dbReference type="PRINTS" id="PR00039">
    <property type="entry name" value="HTHLYSR"/>
</dbReference>
<accession>A0ABV5JCX2</accession>
<dbReference type="InterPro" id="IPR036388">
    <property type="entry name" value="WH-like_DNA-bd_sf"/>
</dbReference>
<reference evidence="6 7" key="1">
    <citation type="submission" date="2024-09" db="EMBL/GenBank/DDBJ databases">
        <authorList>
            <person name="Sun Q."/>
            <person name="Mori K."/>
        </authorList>
    </citation>
    <scope>NUCLEOTIDE SEQUENCE [LARGE SCALE GENOMIC DNA]</scope>
    <source>
        <strain evidence="6 7">CECT 8726</strain>
    </source>
</reference>
<organism evidence="6 7">
    <name type="scientific">Pseudohalocynthiibacter aestuariivivens</name>
    <dbReference type="NCBI Taxonomy" id="1591409"/>
    <lineage>
        <taxon>Bacteria</taxon>
        <taxon>Pseudomonadati</taxon>
        <taxon>Pseudomonadota</taxon>
        <taxon>Alphaproteobacteria</taxon>
        <taxon>Rhodobacterales</taxon>
        <taxon>Paracoccaceae</taxon>
        <taxon>Pseudohalocynthiibacter</taxon>
    </lineage>
</organism>
<evidence type="ECO:0000256" key="3">
    <source>
        <dbReference type="ARBA" id="ARBA00023125"/>
    </source>
</evidence>
<comment type="caution">
    <text evidence="6">The sequence shown here is derived from an EMBL/GenBank/DDBJ whole genome shotgun (WGS) entry which is preliminary data.</text>
</comment>
<dbReference type="Proteomes" id="UP001589683">
    <property type="component" value="Unassembled WGS sequence"/>
</dbReference>
<dbReference type="PANTHER" id="PTHR30346">
    <property type="entry name" value="TRANSCRIPTIONAL DUAL REGULATOR HCAR-RELATED"/>
    <property type="match status" value="1"/>
</dbReference>
<dbReference type="InterPro" id="IPR000847">
    <property type="entry name" value="LysR_HTH_N"/>
</dbReference>
<sequence>MARHQSFTRAAEELNVQQPAISRQMNALEEELNAALFVRLSATISSDHRYLLTSCVVSL</sequence>
<evidence type="ECO:0000313" key="6">
    <source>
        <dbReference type="EMBL" id="MFB9230603.1"/>
    </source>
</evidence>
<dbReference type="PROSITE" id="PS50931">
    <property type="entry name" value="HTH_LYSR"/>
    <property type="match status" value="1"/>
</dbReference>
<dbReference type="PANTHER" id="PTHR30346:SF28">
    <property type="entry name" value="HTH-TYPE TRANSCRIPTIONAL REGULATOR CYNR"/>
    <property type="match status" value="1"/>
</dbReference>
<evidence type="ECO:0000313" key="7">
    <source>
        <dbReference type="Proteomes" id="UP001589683"/>
    </source>
</evidence>